<feature type="non-terminal residue" evidence="3">
    <location>
        <position position="238"/>
    </location>
</feature>
<feature type="domain" description="CAAX prenyl protease 2/Lysostaphin resistance protein A-like" evidence="2">
    <location>
        <begin position="179"/>
        <end position="233"/>
    </location>
</feature>
<proteinExistence type="predicted"/>
<evidence type="ECO:0000259" key="2">
    <source>
        <dbReference type="Pfam" id="PF02517"/>
    </source>
</evidence>
<feature type="transmembrane region" description="Helical" evidence="1">
    <location>
        <begin position="81"/>
        <end position="103"/>
    </location>
</feature>
<protein>
    <recommendedName>
        <fullName evidence="2">CAAX prenyl protease 2/Lysostaphin resistance protein A-like domain-containing protein</fullName>
    </recommendedName>
</protein>
<dbReference type="EMBL" id="UINC01213275">
    <property type="protein sequence ID" value="SVE37969.1"/>
    <property type="molecule type" value="Genomic_DNA"/>
</dbReference>
<accession>A0A383D109</accession>
<keyword evidence="1" id="KW-1133">Transmembrane helix</keyword>
<evidence type="ECO:0000256" key="1">
    <source>
        <dbReference type="SAM" id="Phobius"/>
    </source>
</evidence>
<keyword evidence="1" id="KW-0812">Transmembrane</keyword>
<sequence>MRTKSEYLDIVGVSFLIIIITYLFVSILIRARKKDLRWKTAFIYSGIIAFLLLINNINNLPLEFYSYDTKDTWISFWTGNVLLEVLFGPVVMFFFIGMLIAAAEPFYRDQYPKQISFRHILTAQGIKSRSFFNSAIIGISLTFAFFAFRTIFHLIENKMGGFTTTEVPKFDMLSTYIPFVGVLLAGLSRAIRIETIFRMFFIPFLQKYTKSTIFAVVASSIIWGLQHAAHGFHQPFYM</sequence>
<feature type="transmembrane region" description="Helical" evidence="1">
    <location>
        <begin position="131"/>
        <end position="152"/>
    </location>
</feature>
<feature type="transmembrane region" description="Helical" evidence="1">
    <location>
        <begin position="212"/>
        <end position="229"/>
    </location>
</feature>
<keyword evidence="1" id="KW-0472">Membrane</keyword>
<name>A0A383D109_9ZZZZ</name>
<dbReference type="GO" id="GO:0080120">
    <property type="term" value="P:CAAX-box protein maturation"/>
    <property type="evidence" value="ECO:0007669"/>
    <property type="project" value="UniProtKB-ARBA"/>
</dbReference>
<feature type="transmembrane region" description="Helical" evidence="1">
    <location>
        <begin position="6"/>
        <end position="29"/>
    </location>
</feature>
<organism evidence="3">
    <name type="scientific">marine metagenome</name>
    <dbReference type="NCBI Taxonomy" id="408172"/>
    <lineage>
        <taxon>unclassified sequences</taxon>
        <taxon>metagenomes</taxon>
        <taxon>ecological metagenomes</taxon>
    </lineage>
</organism>
<dbReference type="InterPro" id="IPR003675">
    <property type="entry name" value="Rce1/LyrA-like_dom"/>
</dbReference>
<evidence type="ECO:0000313" key="3">
    <source>
        <dbReference type="EMBL" id="SVE37969.1"/>
    </source>
</evidence>
<feature type="transmembrane region" description="Helical" evidence="1">
    <location>
        <begin position="41"/>
        <end position="61"/>
    </location>
</feature>
<reference evidence="3" key="1">
    <citation type="submission" date="2018-05" db="EMBL/GenBank/DDBJ databases">
        <authorList>
            <person name="Lanie J.A."/>
            <person name="Ng W.-L."/>
            <person name="Kazmierczak K.M."/>
            <person name="Andrzejewski T.M."/>
            <person name="Davidsen T.M."/>
            <person name="Wayne K.J."/>
            <person name="Tettelin H."/>
            <person name="Glass J.I."/>
            <person name="Rusch D."/>
            <person name="Podicherti R."/>
            <person name="Tsui H.-C.T."/>
            <person name="Winkler M.E."/>
        </authorList>
    </citation>
    <scope>NUCLEOTIDE SEQUENCE</scope>
</reference>
<feature type="transmembrane region" description="Helical" evidence="1">
    <location>
        <begin position="172"/>
        <end position="191"/>
    </location>
</feature>
<dbReference type="AlphaFoldDB" id="A0A383D109"/>
<dbReference type="GO" id="GO:0004175">
    <property type="term" value="F:endopeptidase activity"/>
    <property type="evidence" value="ECO:0007669"/>
    <property type="project" value="UniProtKB-ARBA"/>
</dbReference>
<dbReference type="Pfam" id="PF02517">
    <property type="entry name" value="Rce1-like"/>
    <property type="match status" value="1"/>
</dbReference>
<gene>
    <name evidence="3" type="ORF">METZ01_LOCUS490823</name>
</gene>